<feature type="transmembrane region" description="Helical" evidence="6">
    <location>
        <begin position="96"/>
        <end position="121"/>
    </location>
</feature>
<dbReference type="InterPro" id="IPR050932">
    <property type="entry name" value="TM2D1-3-like"/>
</dbReference>
<evidence type="ECO:0000256" key="2">
    <source>
        <dbReference type="ARBA" id="ARBA00022692"/>
    </source>
</evidence>
<keyword evidence="9" id="KW-1185">Reference proteome</keyword>
<evidence type="ECO:0000256" key="4">
    <source>
        <dbReference type="ARBA" id="ARBA00023136"/>
    </source>
</evidence>
<dbReference type="EMBL" id="JBHMBE010000001">
    <property type="protein sequence ID" value="MFB9644179.1"/>
    <property type="molecule type" value="Genomic_DNA"/>
</dbReference>
<organism evidence="8 9">
    <name type="scientific">Microbacterium terregens</name>
    <dbReference type="NCBI Taxonomy" id="69363"/>
    <lineage>
        <taxon>Bacteria</taxon>
        <taxon>Bacillati</taxon>
        <taxon>Actinomycetota</taxon>
        <taxon>Actinomycetes</taxon>
        <taxon>Micrococcales</taxon>
        <taxon>Microbacteriaceae</taxon>
        <taxon>Microbacterium</taxon>
    </lineage>
</organism>
<dbReference type="Proteomes" id="UP001589611">
    <property type="component" value="Unassembled WGS sequence"/>
</dbReference>
<dbReference type="InterPro" id="IPR007829">
    <property type="entry name" value="TM2"/>
</dbReference>
<dbReference type="Pfam" id="PF05154">
    <property type="entry name" value="TM2"/>
    <property type="match status" value="1"/>
</dbReference>
<evidence type="ECO:0000313" key="8">
    <source>
        <dbReference type="EMBL" id="MFB9644179.1"/>
    </source>
</evidence>
<protein>
    <submittedName>
        <fullName evidence="8">TM2 domain-containing protein</fullName>
    </submittedName>
</protein>
<evidence type="ECO:0000256" key="6">
    <source>
        <dbReference type="SAM" id="Phobius"/>
    </source>
</evidence>
<dbReference type="PANTHER" id="PTHR21016">
    <property type="entry name" value="BETA-AMYLOID BINDING PROTEIN-RELATED"/>
    <property type="match status" value="1"/>
</dbReference>
<feature type="domain" description="TM2" evidence="7">
    <location>
        <begin position="66"/>
        <end position="114"/>
    </location>
</feature>
<feature type="transmembrane region" description="Helical" evidence="6">
    <location>
        <begin position="69"/>
        <end position="89"/>
    </location>
</feature>
<evidence type="ECO:0000256" key="1">
    <source>
        <dbReference type="ARBA" id="ARBA00004141"/>
    </source>
</evidence>
<gene>
    <name evidence="8" type="ORF">ACFFPJ_00050</name>
</gene>
<evidence type="ECO:0000313" key="9">
    <source>
        <dbReference type="Proteomes" id="UP001589611"/>
    </source>
</evidence>
<feature type="region of interest" description="Disordered" evidence="5">
    <location>
        <begin position="1"/>
        <end position="63"/>
    </location>
</feature>
<reference evidence="8 9" key="1">
    <citation type="submission" date="2024-09" db="EMBL/GenBank/DDBJ databases">
        <authorList>
            <person name="Sun Q."/>
            <person name="Mori K."/>
        </authorList>
    </citation>
    <scope>NUCLEOTIDE SEQUENCE [LARGE SCALE GENOMIC DNA]</scope>
    <source>
        <strain evidence="8 9">JCM 1342</strain>
    </source>
</reference>
<dbReference type="PANTHER" id="PTHR21016:SF25">
    <property type="entry name" value="TM2 DOMAIN-CONTAINING PROTEIN DDB_G0277895-RELATED"/>
    <property type="match status" value="1"/>
</dbReference>
<evidence type="ECO:0000259" key="7">
    <source>
        <dbReference type="Pfam" id="PF05154"/>
    </source>
</evidence>
<name>A0ABV5SV12_9MICO</name>
<comment type="caution">
    <text evidence="8">The sequence shown here is derived from an EMBL/GenBank/DDBJ whole genome shotgun (WGS) entry which is preliminary data.</text>
</comment>
<proteinExistence type="predicted"/>
<comment type="subcellular location">
    <subcellularLocation>
        <location evidence="1">Membrane</location>
        <topology evidence="1">Multi-pass membrane protein</topology>
    </subcellularLocation>
</comment>
<evidence type="ECO:0000256" key="5">
    <source>
        <dbReference type="SAM" id="MobiDB-lite"/>
    </source>
</evidence>
<keyword evidence="3 6" id="KW-1133">Transmembrane helix</keyword>
<sequence>MSEPTQPAQPQPQQPPQYQQQPPQYQPAPGAPAPQYGAAPQYGGGSPQYGASAPQYGAAPQRGLSPKSWVATLLLSIFLGELGIDRFYLGKVGTGILKLVTLGGFGIWWLIDIILTIAGAATDKQGLVVKAT</sequence>
<accession>A0ABV5SV12</accession>
<keyword evidence="4 6" id="KW-0472">Membrane</keyword>
<dbReference type="RefSeq" id="WP_344710393.1">
    <property type="nucleotide sequence ID" value="NZ_BAAAWH010000001.1"/>
</dbReference>
<keyword evidence="2 6" id="KW-0812">Transmembrane</keyword>
<evidence type="ECO:0000256" key="3">
    <source>
        <dbReference type="ARBA" id="ARBA00022989"/>
    </source>
</evidence>